<evidence type="ECO:0000256" key="2">
    <source>
        <dbReference type="SAM" id="Phobius"/>
    </source>
</evidence>
<evidence type="ECO:0000313" key="4">
    <source>
        <dbReference type="Proteomes" id="UP000031967"/>
    </source>
</evidence>
<keyword evidence="2" id="KW-0472">Membrane</keyword>
<dbReference type="EMBL" id="JXAK01000041">
    <property type="protein sequence ID" value="KIL39225.1"/>
    <property type="molecule type" value="Genomic_DNA"/>
</dbReference>
<name>A0ABR5ADW0_9BACL</name>
<comment type="caution">
    <text evidence="3">The sequence shown here is derived from an EMBL/GenBank/DDBJ whole genome shotgun (WGS) entry which is preliminary data.</text>
</comment>
<reference evidence="3 4" key="1">
    <citation type="submission" date="2014-12" db="EMBL/GenBank/DDBJ databases">
        <title>Draft genome sequence of Paenibacillus kamchatkensis strain B-2647.</title>
        <authorList>
            <person name="Karlyshev A.V."/>
            <person name="Kudryashova E.B."/>
        </authorList>
    </citation>
    <scope>NUCLEOTIDE SEQUENCE [LARGE SCALE GENOMIC DNA]</scope>
    <source>
        <strain evidence="3 4">VKM B-2647</strain>
    </source>
</reference>
<evidence type="ECO:0000313" key="3">
    <source>
        <dbReference type="EMBL" id="KIL39225.1"/>
    </source>
</evidence>
<keyword evidence="4" id="KW-1185">Reference proteome</keyword>
<dbReference type="RefSeq" id="WP_041049559.1">
    <property type="nucleotide sequence ID" value="NZ_JXAK01000041.1"/>
</dbReference>
<keyword evidence="2" id="KW-1133">Transmembrane helix</keyword>
<accession>A0ABR5ADW0</accession>
<gene>
    <name evidence="3" type="ORF">SD70_21365</name>
</gene>
<feature type="transmembrane region" description="Helical" evidence="2">
    <location>
        <begin position="35"/>
        <end position="54"/>
    </location>
</feature>
<sequence>MTGTVRWNLIGGAAAFVLTFATSIARNVFTTTLLHSVYSFLLVFAVIFLFRFLLHLILNSAAAAADLPPAIGEAESEAGQNVDLATPHDDSLHDLLRSNLNAAGERDDGTGFAPLSPPKLASHAALDPEELANALRRMSQE</sequence>
<dbReference type="Proteomes" id="UP000031967">
    <property type="component" value="Unassembled WGS sequence"/>
</dbReference>
<protein>
    <submittedName>
        <fullName evidence="3">Uncharacterized protein</fullName>
    </submittedName>
</protein>
<evidence type="ECO:0000256" key="1">
    <source>
        <dbReference type="SAM" id="MobiDB-lite"/>
    </source>
</evidence>
<feature type="region of interest" description="Disordered" evidence="1">
    <location>
        <begin position="102"/>
        <end position="124"/>
    </location>
</feature>
<keyword evidence="2" id="KW-0812">Transmembrane</keyword>
<proteinExistence type="predicted"/>
<organism evidence="3 4">
    <name type="scientific">Gordoniibacillus kamchatkensis</name>
    <dbReference type="NCBI Taxonomy" id="1590651"/>
    <lineage>
        <taxon>Bacteria</taxon>
        <taxon>Bacillati</taxon>
        <taxon>Bacillota</taxon>
        <taxon>Bacilli</taxon>
        <taxon>Bacillales</taxon>
        <taxon>Paenibacillaceae</taxon>
        <taxon>Gordoniibacillus</taxon>
    </lineage>
</organism>